<dbReference type="AlphaFoldDB" id="A0A9Q5CQ46"/>
<organism evidence="2 3">
    <name type="scientific">Clostridium beijerinckii</name>
    <name type="common">Clostridium MP</name>
    <dbReference type="NCBI Taxonomy" id="1520"/>
    <lineage>
        <taxon>Bacteria</taxon>
        <taxon>Bacillati</taxon>
        <taxon>Bacillota</taxon>
        <taxon>Clostridia</taxon>
        <taxon>Eubacteriales</taxon>
        <taxon>Clostridiaceae</taxon>
        <taxon>Clostridium</taxon>
    </lineage>
</organism>
<keyword evidence="1" id="KW-0472">Membrane</keyword>
<feature type="transmembrane region" description="Helical" evidence="1">
    <location>
        <begin position="12"/>
        <end position="36"/>
    </location>
</feature>
<dbReference type="Proteomes" id="UP000821656">
    <property type="component" value="Unassembled WGS sequence"/>
</dbReference>
<reference evidence="2" key="1">
    <citation type="submission" date="2020-05" db="EMBL/GenBank/DDBJ databases">
        <title>Genomic insights into acetone-butanol-ethanol (ABE) fermentation by sequencing solventogenic clostridia strains.</title>
        <authorList>
            <person name="Brown S."/>
        </authorList>
    </citation>
    <scope>NUCLEOTIDE SEQUENCE</scope>
    <source>
        <strain evidence="2">DJ126</strain>
    </source>
</reference>
<dbReference type="EMBL" id="JABSXK010000001">
    <property type="protein sequence ID" value="NRV10318.1"/>
    <property type="molecule type" value="Genomic_DNA"/>
</dbReference>
<evidence type="ECO:0000313" key="3">
    <source>
        <dbReference type="Proteomes" id="UP000821656"/>
    </source>
</evidence>
<keyword evidence="1" id="KW-1133">Transmembrane helix</keyword>
<name>A0A9Q5CQ46_CLOBE</name>
<protein>
    <submittedName>
        <fullName evidence="2">Uncharacterized protein</fullName>
    </submittedName>
</protein>
<sequence>MKLGEISAISIYYIYSASVAIFLSIIFSVSSIYQIYIVENCQ</sequence>
<gene>
    <name evidence="2" type="ORF">DFH45_003281</name>
</gene>
<comment type="caution">
    <text evidence="2">The sequence shown here is derived from an EMBL/GenBank/DDBJ whole genome shotgun (WGS) entry which is preliminary data.</text>
</comment>
<keyword evidence="1" id="KW-0812">Transmembrane</keyword>
<evidence type="ECO:0000256" key="1">
    <source>
        <dbReference type="SAM" id="Phobius"/>
    </source>
</evidence>
<accession>A0A9Q5CQ46</accession>
<evidence type="ECO:0000313" key="2">
    <source>
        <dbReference type="EMBL" id="NRV10318.1"/>
    </source>
</evidence>
<proteinExistence type="predicted"/>